<protein>
    <submittedName>
        <fullName evidence="1">Uncharacterized protein</fullName>
    </submittedName>
</protein>
<sequence>MLAITELALNNGETLHSQAGSVLLAEMVRKSGMNTAISVALTPWR</sequence>
<comment type="caution">
    <text evidence="1">The sequence shown here is derived from an EMBL/GenBank/DDBJ whole genome shotgun (WGS) entry which is preliminary data.</text>
</comment>
<evidence type="ECO:0000313" key="2">
    <source>
        <dbReference type="Proteomes" id="UP001051844"/>
    </source>
</evidence>
<dbReference type="Proteomes" id="UP001051844">
    <property type="component" value="Unassembled WGS sequence"/>
</dbReference>
<dbReference type="EMBL" id="BNDZ01000003">
    <property type="protein sequence ID" value="GHI44908.1"/>
    <property type="molecule type" value="Genomic_DNA"/>
</dbReference>
<name>A0AA37BW66_9ACTN</name>
<organism evidence="1 2">
    <name type="scientific">Streptomyces albidoflavus</name>
    <dbReference type="NCBI Taxonomy" id="1886"/>
    <lineage>
        <taxon>Bacteria</taxon>
        <taxon>Bacillati</taxon>
        <taxon>Actinomycetota</taxon>
        <taxon>Actinomycetes</taxon>
        <taxon>Kitasatosporales</taxon>
        <taxon>Streptomycetaceae</taxon>
        <taxon>Streptomyces</taxon>
        <taxon>Streptomyces albidoflavus group</taxon>
    </lineage>
</organism>
<reference evidence="1" key="1">
    <citation type="submission" date="2022-09" db="EMBL/GenBank/DDBJ databases">
        <title>Whole genome shotgun sequence of Streptomyces albidoflavus NBRC 12854.</title>
        <authorList>
            <person name="Komaki H."/>
            <person name="Tamura T."/>
        </authorList>
    </citation>
    <scope>NUCLEOTIDE SEQUENCE</scope>
    <source>
        <strain evidence="1">NBRC 12854</strain>
    </source>
</reference>
<evidence type="ECO:0000313" key="1">
    <source>
        <dbReference type="EMBL" id="GHI44908.1"/>
    </source>
</evidence>
<proteinExistence type="predicted"/>
<gene>
    <name evidence="1" type="ORF">ScoT_10820</name>
</gene>
<dbReference type="AlphaFoldDB" id="A0AA37BW66"/>
<accession>A0AA37BW66</accession>